<feature type="signal peptide" evidence="1">
    <location>
        <begin position="1"/>
        <end position="21"/>
    </location>
</feature>
<accession>A0A6I1WZZ5</accession>
<evidence type="ECO:0000313" key="3">
    <source>
        <dbReference type="Proteomes" id="UP000466863"/>
    </source>
</evidence>
<evidence type="ECO:0000313" key="2">
    <source>
        <dbReference type="EMBL" id="MQU44612.1"/>
    </source>
</evidence>
<dbReference type="RefSeq" id="WP_153356926.1">
    <property type="nucleotide sequence ID" value="NZ_JBQQLO010000031.1"/>
</dbReference>
<proteinExistence type="predicted"/>
<evidence type="ECO:0000256" key="1">
    <source>
        <dbReference type="SAM" id="SignalP"/>
    </source>
</evidence>
<dbReference type="EMBL" id="WIVV01000104">
    <property type="protein sequence ID" value="MQU44612.1"/>
    <property type="molecule type" value="Genomic_DNA"/>
</dbReference>
<name>A0A6I1WZZ5_9PSED</name>
<keyword evidence="1" id="KW-0732">Signal</keyword>
<dbReference type="Proteomes" id="UP000466863">
    <property type="component" value="Unassembled WGS sequence"/>
</dbReference>
<gene>
    <name evidence="2" type="ORF">GHO28_19165</name>
</gene>
<organism evidence="2 3">
    <name type="scientific">Pseudomonas helleri</name>
    <dbReference type="NCBI Taxonomy" id="1608996"/>
    <lineage>
        <taxon>Bacteria</taxon>
        <taxon>Pseudomonadati</taxon>
        <taxon>Pseudomonadota</taxon>
        <taxon>Gammaproteobacteria</taxon>
        <taxon>Pseudomonadales</taxon>
        <taxon>Pseudomonadaceae</taxon>
        <taxon>Pseudomonas</taxon>
    </lineage>
</organism>
<sequence length="440" mass="47482">MKIIKTIIALAFFLALPQAYADGGSQSNAMYRCRATLSCPSGESGSIFLYMEMQWYDRMKCAPATVKTQEYLNSGWSNGDIVYRLKKDYAWGVTTVTRSCVNSGPAYVSTTTEYRTVSCPEGQTGAIQQKRTYEVWTDGSTKNPSGWSNASNTCAVVPTQDTERKDGVEEVSCDSYYGAVTGSYSGSVYSYGEYVSSYNSGSMKTNTVFNVTSIDTTSCNAQTTDMTTEYKSEGCGPRETGSKKYFRYKAINSKSEVTYPYGDWAILDNTCTAQGAVDKATPVAPEKVTGLLSNMHFTSSRLMADDSFSTYLNNLAADGWAGKERHKLTISIDNLSNGSYDAKKISSIISKFQSVVGAGNADVKIVLPRSIDKLVGNGNITAKASASKSLVLKSIKLVGTNAVVNYVELTSGKAVKAPVTKEVKIQVLSSGVNLAKISSV</sequence>
<reference evidence="2 3" key="1">
    <citation type="submission" date="2019-10" db="EMBL/GenBank/DDBJ databases">
        <title>Evaluation of single-gene subtyping targets for Pseudomonas.</title>
        <authorList>
            <person name="Reichler S.J."/>
            <person name="Orsi R.H."/>
            <person name="Wiedmann M."/>
            <person name="Martin N.H."/>
            <person name="Murphy S.I."/>
        </authorList>
    </citation>
    <scope>NUCLEOTIDE SEQUENCE [LARGE SCALE GENOMIC DNA]</scope>
    <source>
        <strain evidence="2 3">FSL R10-1876</strain>
    </source>
</reference>
<protein>
    <submittedName>
        <fullName evidence="2">Uncharacterized protein</fullName>
    </submittedName>
</protein>
<dbReference type="AlphaFoldDB" id="A0A6I1WZZ5"/>
<feature type="chain" id="PRO_5026171123" evidence="1">
    <location>
        <begin position="22"/>
        <end position="440"/>
    </location>
</feature>
<comment type="caution">
    <text evidence="2">The sequence shown here is derived from an EMBL/GenBank/DDBJ whole genome shotgun (WGS) entry which is preliminary data.</text>
</comment>